<dbReference type="OrthoDB" id="1919149at2"/>
<dbReference type="InterPro" id="IPR025711">
    <property type="entry name" value="PepSY"/>
</dbReference>
<evidence type="ECO:0000313" key="2">
    <source>
        <dbReference type="EMBL" id="KIE47669.1"/>
    </source>
</evidence>
<dbReference type="AlphaFoldDB" id="A0A0C1U4F3"/>
<dbReference type="Proteomes" id="UP000031366">
    <property type="component" value="Unassembled WGS sequence"/>
</dbReference>
<dbReference type="Pfam" id="PF03413">
    <property type="entry name" value="PepSY"/>
    <property type="match status" value="1"/>
</dbReference>
<reference evidence="2 3" key="1">
    <citation type="journal article" date="2015" name="Infect. Genet. Evol.">
        <title>Genomic sequences of six botulinum neurotoxin-producing strains representing three clostridial species illustrate the mobility and diversity of botulinum neurotoxin genes.</title>
        <authorList>
            <person name="Smith T.J."/>
            <person name="Hill K.K."/>
            <person name="Xie G."/>
            <person name="Foley B.T."/>
            <person name="Williamson C.H."/>
            <person name="Foster J.T."/>
            <person name="Johnson S.L."/>
            <person name="Chertkov O."/>
            <person name="Teshima H."/>
            <person name="Gibbons H.S."/>
            <person name="Johnsky L.A."/>
            <person name="Karavis M.A."/>
            <person name="Smith L.A."/>
        </authorList>
    </citation>
    <scope>NUCLEOTIDE SEQUENCE [LARGE SCALE GENOMIC DNA]</scope>
    <source>
        <strain evidence="2 3">CDC 2741</strain>
    </source>
</reference>
<gene>
    <name evidence="2" type="ORF">U732_3093</name>
</gene>
<evidence type="ECO:0000259" key="1">
    <source>
        <dbReference type="Pfam" id="PF03413"/>
    </source>
</evidence>
<dbReference type="RefSeq" id="WP_039631530.1">
    <property type="nucleotide sequence ID" value="NZ_AYSO01000014.1"/>
</dbReference>
<organism evidence="2 3">
    <name type="scientific">Clostridium argentinense CDC 2741</name>
    <dbReference type="NCBI Taxonomy" id="1418104"/>
    <lineage>
        <taxon>Bacteria</taxon>
        <taxon>Bacillati</taxon>
        <taxon>Bacillota</taxon>
        <taxon>Clostridia</taxon>
        <taxon>Eubacteriales</taxon>
        <taxon>Clostridiaceae</taxon>
        <taxon>Clostridium</taxon>
    </lineage>
</organism>
<dbReference type="Gene3D" id="3.10.450.40">
    <property type="match status" value="1"/>
</dbReference>
<proteinExistence type="predicted"/>
<keyword evidence="3" id="KW-1185">Reference proteome</keyword>
<sequence length="79" mass="9254">MTDLYYSLWDNYWRTYRINSEAAIQIALEQFPGQVMKVEIDYKGDLLIYKVTIRNTTGIYKVEIDANTGQILEVDVKVD</sequence>
<feature type="domain" description="PepSY" evidence="1">
    <location>
        <begin position="17"/>
        <end position="74"/>
    </location>
</feature>
<comment type="caution">
    <text evidence="2">The sequence shown here is derived from an EMBL/GenBank/DDBJ whole genome shotgun (WGS) entry which is preliminary data.</text>
</comment>
<protein>
    <submittedName>
        <fullName evidence="2">Peptidase propeptide and YPEB domain protein</fullName>
    </submittedName>
</protein>
<name>A0A0C1U4F3_9CLOT</name>
<evidence type="ECO:0000313" key="3">
    <source>
        <dbReference type="Proteomes" id="UP000031366"/>
    </source>
</evidence>
<accession>A0A0C1U4F3</accession>
<dbReference type="EMBL" id="AYSO01000014">
    <property type="protein sequence ID" value="KIE47669.1"/>
    <property type="molecule type" value="Genomic_DNA"/>
</dbReference>